<dbReference type="InterPro" id="IPR000801">
    <property type="entry name" value="Esterase-like"/>
</dbReference>
<organism evidence="2 3">
    <name type="scientific">Aquimarina algicola</name>
    <dbReference type="NCBI Taxonomy" id="2589995"/>
    <lineage>
        <taxon>Bacteria</taxon>
        <taxon>Pseudomonadati</taxon>
        <taxon>Bacteroidota</taxon>
        <taxon>Flavobacteriia</taxon>
        <taxon>Flavobacteriales</taxon>
        <taxon>Flavobacteriaceae</taxon>
        <taxon>Aquimarina</taxon>
    </lineage>
</organism>
<dbReference type="AlphaFoldDB" id="A0A504J1M4"/>
<dbReference type="Gene3D" id="1.25.40.10">
    <property type="entry name" value="Tetratricopeptide repeat domain"/>
    <property type="match status" value="1"/>
</dbReference>
<dbReference type="PANTHER" id="PTHR48098:SF6">
    <property type="entry name" value="FERRI-BACILLIBACTIN ESTERASE BESA"/>
    <property type="match status" value="1"/>
</dbReference>
<evidence type="ECO:0000313" key="3">
    <source>
        <dbReference type="Proteomes" id="UP000315540"/>
    </source>
</evidence>
<dbReference type="PANTHER" id="PTHR48098">
    <property type="entry name" value="ENTEROCHELIN ESTERASE-RELATED"/>
    <property type="match status" value="1"/>
</dbReference>
<reference evidence="2 3" key="1">
    <citation type="submission" date="2019-06" db="EMBL/GenBank/DDBJ databases">
        <authorList>
            <person name="Meng X."/>
        </authorList>
    </citation>
    <scope>NUCLEOTIDE SEQUENCE [LARGE SCALE GENOMIC DNA]</scope>
    <source>
        <strain evidence="2 3">M625</strain>
    </source>
</reference>
<dbReference type="OrthoDB" id="9784036at2"/>
<proteinExistence type="predicted"/>
<dbReference type="InterPro" id="IPR029058">
    <property type="entry name" value="AB_hydrolase_fold"/>
</dbReference>
<feature type="repeat" description="TPR" evidence="1">
    <location>
        <begin position="324"/>
        <end position="357"/>
    </location>
</feature>
<dbReference type="InterPro" id="IPR011990">
    <property type="entry name" value="TPR-like_helical_dom_sf"/>
</dbReference>
<dbReference type="InterPro" id="IPR050583">
    <property type="entry name" value="Mycobacterial_A85_antigen"/>
</dbReference>
<dbReference type="InterPro" id="IPR019734">
    <property type="entry name" value="TPR_rpt"/>
</dbReference>
<protein>
    <submittedName>
        <fullName evidence="2">Esterase</fullName>
    </submittedName>
</protein>
<keyword evidence="1" id="KW-0802">TPR repeat</keyword>
<dbReference type="Proteomes" id="UP000315540">
    <property type="component" value="Unassembled WGS sequence"/>
</dbReference>
<dbReference type="Gene3D" id="3.40.50.1820">
    <property type="entry name" value="alpha/beta hydrolase"/>
    <property type="match status" value="1"/>
</dbReference>
<dbReference type="RefSeq" id="WP_140595100.1">
    <property type="nucleotide sequence ID" value="NZ_VFWZ01000005.1"/>
</dbReference>
<dbReference type="Pfam" id="PF00756">
    <property type="entry name" value="Esterase"/>
    <property type="match status" value="1"/>
</dbReference>
<evidence type="ECO:0000313" key="2">
    <source>
        <dbReference type="EMBL" id="TPN84766.1"/>
    </source>
</evidence>
<evidence type="ECO:0000256" key="1">
    <source>
        <dbReference type="PROSITE-ProRule" id="PRU00339"/>
    </source>
</evidence>
<gene>
    <name evidence="2" type="ORF">FHK87_17715</name>
</gene>
<dbReference type="EMBL" id="VFWZ01000005">
    <property type="protein sequence ID" value="TPN84766.1"/>
    <property type="molecule type" value="Genomic_DNA"/>
</dbReference>
<keyword evidence="3" id="KW-1185">Reference proteome</keyword>
<dbReference type="SUPFAM" id="SSF53474">
    <property type="entry name" value="alpha/beta-Hydrolases"/>
    <property type="match status" value="1"/>
</dbReference>
<sequence length="378" mass="44592">MKPLFIFSIYFFITITCIAQQDNSQVTIGVTHTIKSSILDQDRTIQIYTPNSYSSSEQKYPVLYILDGQWYFSSGVSIQKALRTPSTIPEMIVVGINNSNPLRRTLFGDENKKFTDFLTSEVIQYIDSNYRTNRERIIFGWENAAYYISKLILKNNQVFTGAIITNGGSASEDLIKTFTSEKEIYLFMANSKKDIYNINETEAFYELLKKNNPKNLIWKYELFNDEMHVSLPHLSLYKGLRYYYHNYDSPIFESIQQYIESGEMSYLNTYFKERAKRFGGDGQITDKTKNRLIWLAWNRNDFKYFNIFMTEFEDVLTTKRYDSAYWQNRFGQFYLKHKDYQNAIKYFNIGLAKYPNSEYEEKMQQGIALAKSSKDKPK</sequence>
<accession>A0A504J1M4</accession>
<dbReference type="PROSITE" id="PS50005">
    <property type="entry name" value="TPR"/>
    <property type="match status" value="1"/>
</dbReference>
<name>A0A504J1M4_9FLAO</name>
<comment type="caution">
    <text evidence="2">The sequence shown here is derived from an EMBL/GenBank/DDBJ whole genome shotgun (WGS) entry which is preliminary data.</text>
</comment>
<dbReference type="SUPFAM" id="SSF48452">
    <property type="entry name" value="TPR-like"/>
    <property type="match status" value="1"/>
</dbReference>